<keyword evidence="1" id="KW-1015">Disulfide bond</keyword>
<dbReference type="Proteomes" id="UP000264820">
    <property type="component" value="Unplaced"/>
</dbReference>
<sequence>MKDLVGGKRCGNGFVEEGEECDCGQECTNDCCNANNCTLKEGAQCAHGVCCQGCKVMQTHTHTYARTQLPTAAALTLLSKNGTADCAYWR</sequence>
<dbReference type="GeneTree" id="ENSGT00940000158971"/>
<dbReference type="FunFam" id="4.10.70.10:FF:000003">
    <property type="entry name" value="Disintegrin and metalloproteinase domain-containing protein 17"/>
    <property type="match status" value="1"/>
</dbReference>
<reference evidence="4" key="1">
    <citation type="submission" date="2025-08" db="UniProtKB">
        <authorList>
            <consortium name="Ensembl"/>
        </authorList>
    </citation>
    <scope>IDENTIFICATION</scope>
</reference>
<dbReference type="PANTHER" id="PTHR11905:SF38">
    <property type="entry name" value="DISINTEGRIN AND METALLOPROTEINASE DOMAIN-CONTAINING PROTEIN 33"/>
    <property type="match status" value="1"/>
</dbReference>
<dbReference type="InterPro" id="IPR001762">
    <property type="entry name" value="Disintegrin_dom"/>
</dbReference>
<dbReference type="Ensembl" id="ENSHCOT00000015228.1">
    <property type="protein sequence ID" value="ENSHCOP00000009167.1"/>
    <property type="gene ID" value="ENSHCOG00000011569.1"/>
</dbReference>
<reference evidence="4" key="2">
    <citation type="submission" date="2025-09" db="UniProtKB">
        <authorList>
            <consortium name="Ensembl"/>
        </authorList>
    </citation>
    <scope>IDENTIFICATION</scope>
</reference>
<feature type="domain" description="Disintegrin" evidence="3">
    <location>
        <begin position="7"/>
        <end position="86"/>
    </location>
</feature>
<dbReference type="PROSITE" id="PS50214">
    <property type="entry name" value="DISINTEGRIN_2"/>
    <property type="match status" value="1"/>
</dbReference>
<name>A0A3Q2XXN8_HIPCM</name>
<evidence type="ECO:0000259" key="3">
    <source>
        <dbReference type="PROSITE" id="PS50214"/>
    </source>
</evidence>
<evidence type="ECO:0000256" key="1">
    <source>
        <dbReference type="ARBA" id="ARBA00023157"/>
    </source>
</evidence>
<dbReference type="STRING" id="109280.ENSHCOP00000009167"/>
<protein>
    <recommendedName>
        <fullName evidence="3">Disintegrin domain-containing protein</fullName>
    </recommendedName>
</protein>
<evidence type="ECO:0000256" key="2">
    <source>
        <dbReference type="PROSITE-ProRule" id="PRU00068"/>
    </source>
</evidence>
<dbReference type="Pfam" id="PF00200">
    <property type="entry name" value="Disintegrin"/>
    <property type="match status" value="1"/>
</dbReference>
<dbReference type="InterPro" id="IPR036436">
    <property type="entry name" value="Disintegrin_dom_sf"/>
</dbReference>
<dbReference type="SMART" id="SM00050">
    <property type="entry name" value="DISIN"/>
    <property type="match status" value="1"/>
</dbReference>
<dbReference type="Gene3D" id="4.10.70.10">
    <property type="entry name" value="Disintegrin domain"/>
    <property type="match status" value="1"/>
</dbReference>
<keyword evidence="5" id="KW-1185">Reference proteome</keyword>
<accession>A0A3Q2XXN8</accession>
<evidence type="ECO:0000313" key="5">
    <source>
        <dbReference type="Proteomes" id="UP000264820"/>
    </source>
</evidence>
<dbReference type="SUPFAM" id="SSF57552">
    <property type="entry name" value="Blood coagulation inhibitor (disintegrin)"/>
    <property type="match status" value="1"/>
</dbReference>
<organism evidence="4 5">
    <name type="scientific">Hippocampus comes</name>
    <name type="common">Tiger tail seahorse</name>
    <dbReference type="NCBI Taxonomy" id="109280"/>
    <lineage>
        <taxon>Eukaryota</taxon>
        <taxon>Metazoa</taxon>
        <taxon>Chordata</taxon>
        <taxon>Craniata</taxon>
        <taxon>Vertebrata</taxon>
        <taxon>Euteleostomi</taxon>
        <taxon>Actinopterygii</taxon>
        <taxon>Neopterygii</taxon>
        <taxon>Teleostei</taxon>
        <taxon>Neoteleostei</taxon>
        <taxon>Acanthomorphata</taxon>
        <taxon>Syngnathiaria</taxon>
        <taxon>Syngnathiformes</taxon>
        <taxon>Syngnathoidei</taxon>
        <taxon>Syngnathidae</taxon>
        <taxon>Hippocampus</taxon>
    </lineage>
</organism>
<proteinExistence type="predicted"/>
<dbReference type="AlphaFoldDB" id="A0A3Q2XXN8"/>
<dbReference type="PANTHER" id="PTHR11905">
    <property type="entry name" value="ADAM A DISINTEGRIN AND METALLOPROTEASE DOMAIN"/>
    <property type="match status" value="1"/>
</dbReference>
<comment type="caution">
    <text evidence="2">Lacks conserved residue(s) required for the propagation of feature annotation.</text>
</comment>
<evidence type="ECO:0000313" key="4">
    <source>
        <dbReference type="Ensembl" id="ENSHCOP00000009167.1"/>
    </source>
</evidence>